<keyword evidence="3" id="KW-0028">Amino-acid biosynthesis</keyword>
<dbReference type="Proteomes" id="UP000632535">
    <property type="component" value="Unassembled WGS sequence"/>
</dbReference>
<dbReference type="NCBIfam" id="NF005870">
    <property type="entry name" value="PRK07810.1"/>
    <property type="match status" value="1"/>
</dbReference>
<keyword evidence="3" id="KW-0486">Methionine biosynthesis</keyword>
<comment type="caution">
    <text evidence="6">The sequence shown here is derived from an EMBL/GenBank/DDBJ whole genome shotgun (WGS) entry which is preliminary data.</text>
</comment>
<evidence type="ECO:0000256" key="4">
    <source>
        <dbReference type="RuleBase" id="RU362118"/>
    </source>
</evidence>
<comment type="function">
    <text evidence="3">Catalyzes the formation of L-homocysteine from O-succinyl-L-homoserine (OSHS) and hydrogen sulfide.</text>
</comment>
<evidence type="ECO:0000313" key="7">
    <source>
        <dbReference type="Proteomes" id="UP000632535"/>
    </source>
</evidence>
<dbReference type="HAMAP" id="MF_02056">
    <property type="entry name" value="MetZ"/>
    <property type="match status" value="1"/>
</dbReference>
<accession>A0ABQ2B499</accession>
<comment type="catalytic activity">
    <reaction evidence="3">
        <text>O-succinyl-L-homoserine + hydrogen sulfide = L-homocysteine + succinate</text>
        <dbReference type="Rhea" id="RHEA:27826"/>
        <dbReference type="ChEBI" id="CHEBI:29919"/>
        <dbReference type="ChEBI" id="CHEBI:30031"/>
        <dbReference type="ChEBI" id="CHEBI:57661"/>
        <dbReference type="ChEBI" id="CHEBI:58199"/>
    </reaction>
</comment>
<evidence type="ECO:0000256" key="2">
    <source>
        <dbReference type="ARBA" id="ARBA00022898"/>
    </source>
</evidence>
<proteinExistence type="inferred from homology"/>
<feature type="region of interest" description="Disordered" evidence="5">
    <location>
        <begin position="1"/>
        <end position="30"/>
    </location>
</feature>
<dbReference type="PANTHER" id="PTHR11808:SF80">
    <property type="entry name" value="CYSTATHIONINE GAMMA-LYASE"/>
    <property type="match status" value="1"/>
</dbReference>
<keyword evidence="7" id="KW-1185">Reference proteome</keyword>
<dbReference type="Pfam" id="PF01053">
    <property type="entry name" value="Cys_Met_Meta_PP"/>
    <property type="match status" value="1"/>
</dbReference>
<dbReference type="InterPro" id="IPR006234">
    <property type="entry name" value="O-succ-hSer_sulfhydrylase"/>
</dbReference>
<feature type="modified residue" description="N6-(pyridoxal phosphate)lysine" evidence="3">
    <location>
        <position position="229"/>
    </location>
</feature>
<dbReference type="InterPro" id="IPR000277">
    <property type="entry name" value="Cys/Met-Metab_PyrdxlP-dep_enz"/>
</dbReference>
<gene>
    <name evidence="3 6" type="primary">metZ</name>
    <name evidence="6" type="ORF">GCM10007368_03000</name>
</gene>
<evidence type="ECO:0000313" key="6">
    <source>
        <dbReference type="EMBL" id="GGI04806.1"/>
    </source>
</evidence>
<dbReference type="PIRSF" id="PIRSF001434">
    <property type="entry name" value="CGS"/>
    <property type="match status" value="1"/>
</dbReference>
<dbReference type="EMBL" id="BMDG01000001">
    <property type="protein sequence ID" value="GGI04806.1"/>
    <property type="molecule type" value="Genomic_DNA"/>
</dbReference>
<evidence type="ECO:0000256" key="5">
    <source>
        <dbReference type="SAM" id="MobiDB-lite"/>
    </source>
</evidence>
<dbReference type="PANTHER" id="PTHR11808">
    <property type="entry name" value="TRANS-SULFURATION ENZYME FAMILY MEMBER"/>
    <property type="match status" value="1"/>
</dbReference>
<comment type="cofactor">
    <cofactor evidence="1 3 4">
        <name>pyridoxal 5'-phosphate</name>
        <dbReference type="ChEBI" id="CHEBI:597326"/>
    </cofactor>
</comment>
<dbReference type="EC" id="2.5.1.-" evidence="3"/>
<evidence type="ECO:0000256" key="1">
    <source>
        <dbReference type="ARBA" id="ARBA00001933"/>
    </source>
</evidence>
<dbReference type="Gene3D" id="3.40.640.10">
    <property type="entry name" value="Type I PLP-dependent aspartate aminotransferase-like (Major domain)"/>
    <property type="match status" value="1"/>
</dbReference>
<sequence>MTDAQTPTGPGADPETSGGSRPLPASARPATLAVRGGHRRSDFLEMSEGLFLTQGYTYGSAADAEAAFAGERSQFLYSRYGNPTVHTFEERLRLIEGAEACYATASGMSAVFNTLAALVRSGSRIVSARALFGSTNVIYDEILAKWGVQVDLVDGHVTSQWEEALATPADVVFFESPSNPMQDLVDVRRVAGLAHAAGAVVVVDNVFATPVLQKPLELGADVVVYSATKHIDGQGRVLGGAILGSEEFLSGPVQTLVRNTGPSLSPFNAWVLLKGLETLDVRVRAQNAAALQVATALEQLDGITGVRYPFLPSHPQHELAKSQQSGGGTVVTFDLDVPDGTEPQEAKKRTFAFLDALQVVDISNNLGDAKSIITHPATTTHRKLGPEGRAKVGIAETTVRLSIGLEDPLDILEDVEQALRA</sequence>
<comment type="similarity">
    <text evidence="3">Belongs to the trans-sulfuration enzymes family. MetZ subfamily.</text>
</comment>
<dbReference type="InterPro" id="IPR015424">
    <property type="entry name" value="PyrdxlP-dep_Trfase"/>
</dbReference>
<reference evidence="7" key="1">
    <citation type="journal article" date="2019" name="Int. J. Syst. Evol. Microbiol.">
        <title>The Global Catalogue of Microorganisms (GCM) 10K type strain sequencing project: providing services to taxonomists for standard genome sequencing and annotation.</title>
        <authorList>
            <consortium name="The Broad Institute Genomics Platform"/>
            <consortium name="The Broad Institute Genome Sequencing Center for Infectious Disease"/>
            <person name="Wu L."/>
            <person name="Ma J."/>
        </authorList>
    </citation>
    <scope>NUCLEOTIDE SEQUENCE [LARGE SCALE GENOMIC DNA]</scope>
    <source>
        <strain evidence="7">CCM 8653</strain>
    </source>
</reference>
<comment type="pathway">
    <text evidence="3">Amino-acid biosynthesis; L-methionine biosynthesis via de novo pathway; L-homocysteine from O-succinyl-L-homoserine: step 1/1.</text>
</comment>
<dbReference type="InterPro" id="IPR015422">
    <property type="entry name" value="PyrdxlP-dep_Trfase_small"/>
</dbReference>
<dbReference type="NCBIfam" id="TIGR01325">
    <property type="entry name" value="O_suc_HS_sulf"/>
    <property type="match status" value="1"/>
</dbReference>
<dbReference type="SUPFAM" id="SSF53383">
    <property type="entry name" value="PLP-dependent transferases"/>
    <property type="match status" value="1"/>
</dbReference>
<keyword evidence="3" id="KW-0808">Transferase</keyword>
<comment type="subunit">
    <text evidence="3">Homotetramer.</text>
</comment>
<dbReference type="Gene3D" id="3.90.1150.10">
    <property type="entry name" value="Aspartate Aminotransferase, domain 1"/>
    <property type="match status" value="1"/>
</dbReference>
<evidence type="ECO:0000256" key="3">
    <source>
        <dbReference type="HAMAP-Rule" id="MF_02056"/>
    </source>
</evidence>
<keyword evidence="2 3" id="KW-0663">Pyridoxal phosphate</keyword>
<name>A0ABQ2B499_9MICO</name>
<organism evidence="6 7">
    <name type="scientific">Isoptericola cucumis</name>
    <dbReference type="NCBI Taxonomy" id="1776856"/>
    <lineage>
        <taxon>Bacteria</taxon>
        <taxon>Bacillati</taxon>
        <taxon>Actinomycetota</taxon>
        <taxon>Actinomycetes</taxon>
        <taxon>Micrococcales</taxon>
        <taxon>Promicromonosporaceae</taxon>
        <taxon>Isoptericola</taxon>
    </lineage>
</organism>
<protein>
    <recommendedName>
        <fullName evidence="3">O-succinylhomoserine sulfhydrylase</fullName>
        <shortName evidence="3">OSH sulfhydrylase</shortName>
        <shortName evidence="3">OSHS sulfhydrylase</shortName>
        <ecNumber evidence="3">2.5.1.-</ecNumber>
    </recommendedName>
</protein>
<dbReference type="InterPro" id="IPR015421">
    <property type="entry name" value="PyrdxlP-dep_Trfase_major"/>
</dbReference>